<dbReference type="GO" id="GO:0031419">
    <property type="term" value="F:cobalamin binding"/>
    <property type="evidence" value="ECO:0007669"/>
    <property type="project" value="InterPro"/>
</dbReference>
<dbReference type="AlphaFoldDB" id="A0A660S456"/>
<reference evidence="1 2" key="1">
    <citation type="submission" date="2018-06" db="EMBL/GenBank/DDBJ databases">
        <title>Extensive metabolic versatility and redundancy in microbially diverse, dynamic hydrothermal sediments.</title>
        <authorList>
            <person name="Dombrowski N."/>
            <person name="Teske A."/>
            <person name="Baker B.J."/>
        </authorList>
    </citation>
    <scope>NUCLEOTIDE SEQUENCE [LARGE SCALE GENOMIC DNA]</scope>
    <source>
        <strain evidence="1">B35_G9</strain>
    </source>
</reference>
<name>A0A660S456_UNCT6</name>
<accession>A0A660S456</accession>
<sequence>MRNIRILMVRLGIDNNDQESKRLYKELENVGFDILYTGLHQTAEMILDVTLSFNADVVLFDLAPNANTKEIEHFEKIIKYNDLYEPLIVVRSGKTVEEPYINFNKNENITNIAERIKKHVHVMKIV</sequence>
<dbReference type="SUPFAM" id="SSF52242">
    <property type="entry name" value="Cobalamin (vitamin B12)-binding domain"/>
    <property type="match status" value="1"/>
</dbReference>
<protein>
    <recommendedName>
        <fullName evidence="3">Response regulatory domain-containing protein</fullName>
    </recommendedName>
</protein>
<dbReference type="Gene3D" id="3.40.50.280">
    <property type="entry name" value="Cobalamin-binding domain"/>
    <property type="match status" value="1"/>
</dbReference>
<evidence type="ECO:0008006" key="3">
    <source>
        <dbReference type="Google" id="ProtNLM"/>
    </source>
</evidence>
<evidence type="ECO:0000313" key="2">
    <source>
        <dbReference type="Proteomes" id="UP000282321"/>
    </source>
</evidence>
<proteinExistence type="predicted"/>
<dbReference type="Proteomes" id="UP000282321">
    <property type="component" value="Unassembled WGS sequence"/>
</dbReference>
<comment type="caution">
    <text evidence="1">The sequence shown here is derived from an EMBL/GenBank/DDBJ whole genome shotgun (WGS) entry which is preliminary data.</text>
</comment>
<gene>
    <name evidence="1" type="ORF">DRP44_08530</name>
</gene>
<dbReference type="InterPro" id="IPR036724">
    <property type="entry name" value="Cobalamin-bd_sf"/>
</dbReference>
<evidence type="ECO:0000313" key="1">
    <source>
        <dbReference type="EMBL" id="RKX64299.1"/>
    </source>
</evidence>
<dbReference type="EMBL" id="QNBC01000174">
    <property type="protein sequence ID" value="RKX64299.1"/>
    <property type="molecule type" value="Genomic_DNA"/>
</dbReference>
<organism evidence="1 2">
    <name type="scientific">candidate division TA06 bacterium</name>
    <dbReference type="NCBI Taxonomy" id="2250710"/>
    <lineage>
        <taxon>Bacteria</taxon>
        <taxon>Bacteria division TA06</taxon>
    </lineage>
</organism>
<dbReference type="GO" id="GO:0046872">
    <property type="term" value="F:metal ion binding"/>
    <property type="evidence" value="ECO:0007669"/>
    <property type="project" value="InterPro"/>
</dbReference>